<reference evidence="3 4" key="1">
    <citation type="journal article" date="2024" name="Front Chem Biol">
        <title>Unveiling the potential of Daldinia eschscholtzii MFLUCC 19-0629 through bioactivity and bioinformatics studies for enhanced sustainable agriculture production.</title>
        <authorList>
            <person name="Brooks S."/>
            <person name="Weaver J.A."/>
            <person name="Klomchit A."/>
            <person name="Alharthi S.A."/>
            <person name="Onlamun T."/>
            <person name="Nurani R."/>
            <person name="Vong T.K."/>
            <person name="Alberti F."/>
            <person name="Greco C."/>
        </authorList>
    </citation>
    <scope>NUCLEOTIDE SEQUENCE [LARGE SCALE GENOMIC DNA]</scope>
    <source>
        <strain evidence="3">MFLUCC 19-0629</strain>
    </source>
</reference>
<keyword evidence="2" id="KW-0472">Membrane</keyword>
<dbReference type="AlphaFoldDB" id="A0AAX6MW39"/>
<gene>
    <name evidence="3" type="ORF">Daesc_002162</name>
</gene>
<keyword evidence="2" id="KW-1133">Transmembrane helix</keyword>
<comment type="caution">
    <text evidence="3">The sequence shown here is derived from an EMBL/GenBank/DDBJ whole genome shotgun (WGS) entry which is preliminary data.</text>
</comment>
<feature type="transmembrane region" description="Helical" evidence="2">
    <location>
        <begin position="13"/>
        <end position="40"/>
    </location>
</feature>
<keyword evidence="4" id="KW-1185">Reference proteome</keyword>
<name>A0AAX6MW39_9PEZI</name>
<evidence type="ECO:0000313" key="3">
    <source>
        <dbReference type="EMBL" id="KAK6956880.1"/>
    </source>
</evidence>
<proteinExistence type="predicted"/>
<feature type="region of interest" description="Disordered" evidence="1">
    <location>
        <begin position="224"/>
        <end position="271"/>
    </location>
</feature>
<feature type="region of interest" description="Disordered" evidence="1">
    <location>
        <begin position="434"/>
        <end position="456"/>
    </location>
</feature>
<evidence type="ECO:0000313" key="4">
    <source>
        <dbReference type="Proteomes" id="UP001369815"/>
    </source>
</evidence>
<keyword evidence="2" id="KW-0812">Transmembrane</keyword>
<evidence type="ECO:0000256" key="2">
    <source>
        <dbReference type="SAM" id="Phobius"/>
    </source>
</evidence>
<sequence length="583" mass="65239">MSSTGSGYSATDIITFIGVPLAVLGVLPILYNTVATLAALSKIKRMLRHGRLSALTRSDVVNRVIEVELPRYAVTPCDRFEETELYWRPSRQPSSIPGGSWTTFNWRTRAIGAKTQRVEYADQLRQPQVDVAFDKLVAYLLDLGAIPDAHGWKLLRSTGLWTPTGCSLMSSPDGQHEALTIAPLDDSDGHLSLRVNWSSDWITRNFSSLPPYWIRLPPPPQFRPPEVTNAVASEETSSTAEEEHDLETGDLGKSKEKGNGSSLRKESLDSIQKQAEKNTSATITCQISIDGLICAKSQDDEAILSPMNLQSLYIEHLRIRPGKTEGVWFASVATAYGTTSQTVLWNYKIPDEILTFARRDSVPCGVLVLLGVVDESQTPTWATNYNGQDEARDLFFRRSADQRAAVMAESRMAPPQREIAARERMQREMNQRLQDMRDRSRLEQQHRETRTSEALQSPKWDTGLVAENYLRWLKQNQDRAAASGISITQNMTLRDVVGSLLHRMVLDGQFASSICKTLDLWKAWADNGGMRRSDLEVLCEDQVLFALASLLVALIKDTSTAHEGTLSLDLQECLRMWKTVRLG</sequence>
<evidence type="ECO:0000256" key="1">
    <source>
        <dbReference type="SAM" id="MobiDB-lite"/>
    </source>
</evidence>
<accession>A0AAX6MW39</accession>
<feature type="compositionally biased region" description="Basic and acidic residues" evidence="1">
    <location>
        <begin position="246"/>
        <end position="268"/>
    </location>
</feature>
<organism evidence="3 4">
    <name type="scientific">Daldinia eschscholtzii</name>
    <dbReference type="NCBI Taxonomy" id="292717"/>
    <lineage>
        <taxon>Eukaryota</taxon>
        <taxon>Fungi</taxon>
        <taxon>Dikarya</taxon>
        <taxon>Ascomycota</taxon>
        <taxon>Pezizomycotina</taxon>
        <taxon>Sordariomycetes</taxon>
        <taxon>Xylariomycetidae</taxon>
        <taxon>Xylariales</taxon>
        <taxon>Hypoxylaceae</taxon>
        <taxon>Daldinia</taxon>
    </lineage>
</organism>
<dbReference type="Proteomes" id="UP001369815">
    <property type="component" value="Unassembled WGS sequence"/>
</dbReference>
<protein>
    <submittedName>
        <fullName evidence="3">Uncharacterized protein</fullName>
    </submittedName>
</protein>
<dbReference type="EMBL" id="JBANMG010000002">
    <property type="protein sequence ID" value="KAK6956880.1"/>
    <property type="molecule type" value="Genomic_DNA"/>
</dbReference>
<feature type="compositionally biased region" description="Basic and acidic residues" evidence="1">
    <location>
        <begin position="434"/>
        <end position="451"/>
    </location>
</feature>